<protein>
    <submittedName>
        <fullName evidence="2">Phenazine biosynthesis-like protein</fullName>
    </submittedName>
</protein>
<comment type="caution">
    <text evidence="2">The sequence shown here is derived from an EMBL/GenBank/DDBJ whole genome shotgun (WGS) entry which is preliminary data.</text>
</comment>
<evidence type="ECO:0000256" key="1">
    <source>
        <dbReference type="PIRSR" id="PIRSR016184-1"/>
    </source>
</evidence>
<evidence type="ECO:0000313" key="3">
    <source>
        <dbReference type="Proteomes" id="UP000234254"/>
    </source>
</evidence>
<dbReference type="Pfam" id="PF02567">
    <property type="entry name" value="PhzC-PhzF"/>
    <property type="match status" value="1"/>
</dbReference>
<keyword evidence="3" id="KW-1185">Reference proteome</keyword>
<dbReference type="InterPro" id="IPR003719">
    <property type="entry name" value="Phenazine_PhzF-like"/>
</dbReference>
<dbReference type="OrthoDB" id="75169at2759"/>
<dbReference type="Proteomes" id="UP000234254">
    <property type="component" value="Unassembled WGS sequence"/>
</dbReference>
<proteinExistence type="predicted"/>
<sequence>MANYIRFVTLDVFTSQAYSGNPLGVVFLPDETNSQIPALTQRQKQNIAREFNLSETIFVYPGEGETRTIDIFTTDMELPFAGHPTIGAASWFLSLGETSQTSQTSPVTRLITKSGEIPIALQQSGPSRGGVVAKIAHNVHLHSTKFPLRELLRLHPTLSPFFPAAAEGSEAVSFPVFSIVNGMTQIHVQLPSLEALAAVTTSAGGELVATDSGYLDEEWANGLALVYFYVRDVENSETGASVIRTRSIVGNLEDPATGSAASGLAAYLTLIGGQKGPHRYDIVQGVEMDRRSVIGVGVTVNEQGLIDTVELKGSAVKVSEGSILVPRRDLSE</sequence>
<dbReference type="NCBIfam" id="TIGR00654">
    <property type="entry name" value="PhzF_family"/>
    <property type="match status" value="1"/>
</dbReference>
<dbReference type="SUPFAM" id="SSF54506">
    <property type="entry name" value="Diaminopimelate epimerase-like"/>
    <property type="match status" value="1"/>
</dbReference>
<dbReference type="RefSeq" id="XP_024688527.1">
    <property type="nucleotide sequence ID" value="XM_024837886.1"/>
</dbReference>
<dbReference type="VEuPathDB" id="FungiDB:P168DRAFT_293815"/>
<dbReference type="GeneID" id="36545410"/>
<dbReference type="GO" id="GO:0005737">
    <property type="term" value="C:cytoplasm"/>
    <property type="evidence" value="ECO:0007669"/>
    <property type="project" value="TreeGrafter"/>
</dbReference>
<dbReference type="EMBL" id="MSFM01000017">
    <property type="protein sequence ID" value="PKX99932.1"/>
    <property type="molecule type" value="Genomic_DNA"/>
</dbReference>
<accession>A0A2I1CQN9</accession>
<dbReference type="AlphaFoldDB" id="A0A2I1CQN9"/>
<dbReference type="GO" id="GO:0016853">
    <property type="term" value="F:isomerase activity"/>
    <property type="evidence" value="ECO:0007669"/>
    <property type="project" value="TreeGrafter"/>
</dbReference>
<reference evidence="2" key="1">
    <citation type="submission" date="2016-12" db="EMBL/GenBank/DDBJ databases">
        <title>The genomes of Aspergillus section Nigri reveals drivers in fungal speciation.</title>
        <authorList>
            <consortium name="DOE Joint Genome Institute"/>
            <person name="Vesth T.C."/>
            <person name="Nybo J."/>
            <person name="Theobald S."/>
            <person name="Brandl J."/>
            <person name="Frisvad J.C."/>
            <person name="Nielsen K.F."/>
            <person name="Lyhne E.K."/>
            <person name="Kogle M.E."/>
            <person name="Kuo A."/>
            <person name="Riley R."/>
            <person name="Clum A."/>
            <person name="Nolan M."/>
            <person name="Lipzen A."/>
            <person name="Salamov A."/>
            <person name="Henrissat B."/>
            <person name="Wiebenga A."/>
            <person name="De vries R.P."/>
            <person name="Grigoriev I.V."/>
            <person name="Mortensen U.H."/>
            <person name="Andersen M.R."/>
            <person name="Baker S.E."/>
        </authorList>
    </citation>
    <scope>NUCLEOTIDE SEQUENCE</scope>
    <source>
        <strain evidence="2">IBT 28561</strain>
    </source>
</reference>
<feature type="active site" evidence="1">
    <location>
        <position position="55"/>
    </location>
</feature>
<name>A0A2I1CQN9_ASPC2</name>
<dbReference type="Gene3D" id="3.10.310.10">
    <property type="entry name" value="Diaminopimelate Epimerase, Chain A, domain 1"/>
    <property type="match status" value="2"/>
</dbReference>
<dbReference type="PANTHER" id="PTHR13774:SF32">
    <property type="entry name" value="ANTISENSE-ENHANCING SEQUENCE 1"/>
    <property type="match status" value="1"/>
</dbReference>
<dbReference type="PANTHER" id="PTHR13774">
    <property type="entry name" value="PHENAZINE BIOSYNTHESIS PROTEIN"/>
    <property type="match status" value="1"/>
</dbReference>
<organism evidence="2 3">
    <name type="scientific">Aspergillus campestris (strain IBT 28561)</name>
    <dbReference type="NCBI Taxonomy" id="1392248"/>
    <lineage>
        <taxon>Eukaryota</taxon>
        <taxon>Fungi</taxon>
        <taxon>Dikarya</taxon>
        <taxon>Ascomycota</taxon>
        <taxon>Pezizomycotina</taxon>
        <taxon>Eurotiomycetes</taxon>
        <taxon>Eurotiomycetidae</taxon>
        <taxon>Eurotiales</taxon>
        <taxon>Aspergillaceae</taxon>
        <taxon>Aspergillus</taxon>
        <taxon>Aspergillus subgen. Circumdati</taxon>
    </lineage>
</organism>
<dbReference type="PIRSF" id="PIRSF016184">
    <property type="entry name" value="PhzC_PhzF"/>
    <property type="match status" value="1"/>
</dbReference>
<evidence type="ECO:0000313" key="2">
    <source>
        <dbReference type="EMBL" id="PKX99932.1"/>
    </source>
</evidence>
<gene>
    <name evidence="2" type="ORF">P168DRAFT_293815</name>
</gene>